<dbReference type="AlphaFoldDB" id="A0A4C1TA05"/>
<dbReference type="Proteomes" id="UP000299102">
    <property type="component" value="Unassembled WGS sequence"/>
</dbReference>
<gene>
    <name evidence="1" type="ORF">EVAR_5530_1</name>
</gene>
<comment type="caution">
    <text evidence="1">The sequence shown here is derived from an EMBL/GenBank/DDBJ whole genome shotgun (WGS) entry which is preliminary data.</text>
</comment>
<reference evidence="1 2" key="1">
    <citation type="journal article" date="2019" name="Commun. Biol.">
        <title>The bagworm genome reveals a unique fibroin gene that provides high tensile strength.</title>
        <authorList>
            <person name="Kono N."/>
            <person name="Nakamura H."/>
            <person name="Ohtoshi R."/>
            <person name="Tomita M."/>
            <person name="Numata K."/>
            <person name="Arakawa K."/>
        </authorList>
    </citation>
    <scope>NUCLEOTIDE SEQUENCE [LARGE SCALE GENOMIC DNA]</scope>
</reference>
<accession>A0A4C1TA05</accession>
<evidence type="ECO:0000313" key="2">
    <source>
        <dbReference type="Proteomes" id="UP000299102"/>
    </source>
</evidence>
<sequence length="167" mass="19087">MASDPCKVRGPTCAWQIFNYVFYRICGNSHDWRRFQQCNPIQGTLLSYALFSLIVDSDEKHYTRDWVPANAKGRRSLAECAKPKIKLVEERASESTGCRRLDTFGPRAETSRLRSINRLDVSRRRHRRLYTSVSYARTLAPGPPRASATRKIAEGGVWQCAPRRPGN</sequence>
<dbReference type="EMBL" id="BGZK01000043">
    <property type="protein sequence ID" value="GBP10976.1"/>
    <property type="molecule type" value="Genomic_DNA"/>
</dbReference>
<organism evidence="1 2">
    <name type="scientific">Eumeta variegata</name>
    <name type="common">Bagworm moth</name>
    <name type="synonym">Eumeta japonica</name>
    <dbReference type="NCBI Taxonomy" id="151549"/>
    <lineage>
        <taxon>Eukaryota</taxon>
        <taxon>Metazoa</taxon>
        <taxon>Ecdysozoa</taxon>
        <taxon>Arthropoda</taxon>
        <taxon>Hexapoda</taxon>
        <taxon>Insecta</taxon>
        <taxon>Pterygota</taxon>
        <taxon>Neoptera</taxon>
        <taxon>Endopterygota</taxon>
        <taxon>Lepidoptera</taxon>
        <taxon>Glossata</taxon>
        <taxon>Ditrysia</taxon>
        <taxon>Tineoidea</taxon>
        <taxon>Psychidae</taxon>
        <taxon>Oiketicinae</taxon>
        <taxon>Eumeta</taxon>
    </lineage>
</organism>
<proteinExistence type="predicted"/>
<protein>
    <submittedName>
        <fullName evidence="1">Uncharacterized protein</fullName>
    </submittedName>
</protein>
<name>A0A4C1TA05_EUMVA</name>
<keyword evidence="2" id="KW-1185">Reference proteome</keyword>
<evidence type="ECO:0000313" key="1">
    <source>
        <dbReference type="EMBL" id="GBP10976.1"/>
    </source>
</evidence>